<dbReference type="Pfam" id="PF23206">
    <property type="entry name" value="PCDH15_12th"/>
    <property type="match status" value="1"/>
</dbReference>
<dbReference type="OrthoDB" id="10029135at2759"/>
<feature type="domain" description="Protocadherin-15" evidence="2">
    <location>
        <begin position="16"/>
        <end position="106"/>
    </location>
</feature>
<dbReference type="Proteomes" id="UP001148018">
    <property type="component" value="Unassembled WGS sequence"/>
</dbReference>
<sequence>MNQQPSSGHLPVAPLILERYVQDQIPGARVIVEAIGPRRYGDGFELENYRESDLTVYAIDPLTNRAISRQELFKFLDGKLLDINKEFQPYLGEGGRIMVIRSPDIVASVKKAAQAVGYTEGALLALAIIIILCCIPAILIVMVSYKE</sequence>
<keyword evidence="1" id="KW-0812">Transmembrane</keyword>
<dbReference type="AlphaFoldDB" id="A0A9Q0ESU7"/>
<evidence type="ECO:0000259" key="2">
    <source>
        <dbReference type="Pfam" id="PF23206"/>
    </source>
</evidence>
<proteinExistence type="predicted"/>
<evidence type="ECO:0000313" key="4">
    <source>
        <dbReference type="Proteomes" id="UP001148018"/>
    </source>
</evidence>
<dbReference type="InterPro" id="IPR056989">
    <property type="entry name" value="PCDH15_12th_dom"/>
</dbReference>
<protein>
    <recommendedName>
        <fullName evidence="2">Protocadherin-15 domain-containing protein</fullName>
    </recommendedName>
</protein>
<gene>
    <name evidence="3" type="ORF">NHX12_022985</name>
</gene>
<feature type="transmembrane region" description="Helical" evidence="1">
    <location>
        <begin position="121"/>
        <end position="145"/>
    </location>
</feature>
<comment type="caution">
    <text evidence="3">The sequence shown here is derived from an EMBL/GenBank/DDBJ whole genome shotgun (WGS) entry which is preliminary data.</text>
</comment>
<keyword evidence="1" id="KW-0472">Membrane</keyword>
<organism evidence="3 4">
    <name type="scientific">Muraenolepis orangiensis</name>
    <name type="common">Patagonian moray cod</name>
    <dbReference type="NCBI Taxonomy" id="630683"/>
    <lineage>
        <taxon>Eukaryota</taxon>
        <taxon>Metazoa</taxon>
        <taxon>Chordata</taxon>
        <taxon>Craniata</taxon>
        <taxon>Vertebrata</taxon>
        <taxon>Euteleostomi</taxon>
        <taxon>Actinopterygii</taxon>
        <taxon>Neopterygii</taxon>
        <taxon>Teleostei</taxon>
        <taxon>Neoteleostei</taxon>
        <taxon>Acanthomorphata</taxon>
        <taxon>Zeiogadaria</taxon>
        <taxon>Gadariae</taxon>
        <taxon>Gadiformes</taxon>
        <taxon>Muraenolepidoidei</taxon>
        <taxon>Muraenolepididae</taxon>
        <taxon>Muraenolepis</taxon>
    </lineage>
</organism>
<keyword evidence="4" id="KW-1185">Reference proteome</keyword>
<name>A0A9Q0ESU7_9TELE</name>
<evidence type="ECO:0000256" key="1">
    <source>
        <dbReference type="SAM" id="Phobius"/>
    </source>
</evidence>
<accession>A0A9Q0ESU7</accession>
<dbReference type="EMBL" id="JANIIK010000038">
    <property type="protein sequence ID" value="KAJ3610895.1"/>
    <property type="molecule type" value="Genomic_DNA"/>
</dbReference>
<keyword evidence="1" id="KW-1133">Transmembrane helix</keyword>
<reference evidence="3" key="1">
    <citation type="submission" date="2022-07" db="EMBL/GenBank/DDBJ databases">
        <title>Chromosome-level genome of Muraenolepis orangiensis.</title>
        <authorList>
            <person name="Kim J."/>
        </authorList>
    </citation>
    <scope>NUCLEOTIDE SEQUENCE</scope>
    <source>
        <strain evidence="3">KU_S4_2022</strain>
        <tissue evidence="3">Muscle</tissue>
    </source>
</reference>
<evidence type="ECO:0000313" key="3">
    <source>
        <dbReference type="EMBL" id="KAJ3610895.1"/>
    </source>
</evidence>